<organism evidence="3 4">
    <name type="scientific">Steinernema glaseri</name>
    <dbReference type="NCBI Taxonomy" id="37863"/>
    <lineage>
        <taxon>Eukaryota</taxon>
        <taxon>Metazoa</taxon>
        <taxon>Ecdysozoa</taxon>
        <taxon>Nematoda</taxon>
        <taxon>Chromadorea</taxon>
        <taxon>Rhabditida</taxon>
        <taxon>Tylenchina</taxon>
        <taxon>Panagrolaimomorpha</taxon>
        <taxon>Strongyloidoidea</taxon>
        <taxon>Steinernematidae</taxon>
        <taxon>Steinernema</taxon>
    </lineage>
</organism>
<sequence>MSTQRHDATPSQIRNSEAKLEWRTMPKHTNAPHRSTHPLIPYTPLMMPTSPTRRSRRRRLSRSADSLCLLLTILLYVCHIYDLYVQKGLN</sequence>
<keyword evidence="2" id="KW-0472">Membrane</keyword>
<keyword evidence="2" id="KW-0812">Transmembrane</keyword>
<evidence type="ECO:0000256" key="1">
    <source>
        <dbReference type="SAM" id="MobiDB-lite"/>
    </source>
</evidence>
<keyword evidence="2" id="KW-1133">Transmembrane helix</keyword>
<protein>
    <submittedName>
        <fullName evidence="4">Uncharacterized protein</fullName>
    </submittedName>
</protein>
<name>A0A1I8AJS8_9BILA</name>
<dbReference type="Proteomes" id="UP000095287">
    <property type="component" value="Unplaced"/>
</dbReference>
<feature type="transmembrane region" description="Helical" evidence="2">
    <location>
        <begin position="63"/>
        <end position="84"/>
    </location>
</feature>
<keyword evidence="3" id="KW-1185">Reference proteome</keyword>
<evidence type="ECO:0000256" key="2">
    <source>
        <dbReference type="SAM" id="Phobius"/>
    </source>
</evidence>
<evidence type="ECO:0000313" key="4">
    <source>
        <dbReference type="WBParaSite" id="L893_g6467.t1"/>
    </source>
</evidence>
<dbReference type="AlphaFoldDB" id="A0A1I8AJS8"/>
<accession>A0A1I8AJS8</accession>
<dbReference type="WBParaSite" id="L893_g6467.t1">
    <property type="protein sequence ID" value="L893_g6467.t1"/>
    <property type="gene ID" value="L893_g6467"/>
</dbReference>
<proteinExistence type="predicted"/>
<reference evidence="4" key="1">
    <citation type="submission" date="2016-11" db="UniProtKB">
        <authorList>
            <consortium name="WormBaseParasite"/>
        </authorList>
    </citation>
    <scope>IDENTIFICATION</scope>
</reference>
<evidence type="ECO:0000313" key="3">
    <source>
        <dbReference type="Proteomes" id="UP000095287"/>
    </source>
</evidence>
<feature type="region of interest" description="Disordered" evidence="1">
    <location>
        <begin position="1"/>
        <end position="59"/>
    </location>
</feature>